<keyword evidence="3" id="KW-1185">Reference proteome</keyword>
<comment type="caution">
    <text evidence="2">The sequence shown here is derived from an EMBL/GenBank/DDBJ whole genome shotgun (WGS) entry which is preliminary data.</text>
</comment>
<dbReference type="SUPFAM" id="SSF49503">
    <property type="entry name" value="Cupredoxins"/>
    <property type="match status" value="1"/>
</dbReference>
<evidence type="ECO:0000313" key="3">
    <source>
        <dbReference type="Proteomes" id="UP000436088"/>
    </source>
</evidence>
<reference evidence="2" key="1">
    <citation type="submission" date="2019-09" db="EMBL/GenBank/DDBJ databases">
        <title>Draft genome information of white flower Hibiscus syriacus.</title>
        <authorList>
            <person name="Kim Y.-M."/>
        </authorList>
    </citation>
    <scope>NUCLEOTIDE SEQUENCE [LARGE SCALE GENOMIC DNA]</scope>
    <source>
        <strain evidence="2">YM2019G1</strain>
    </source>
</reference>
<dbReference type="GO" id="GO:0009055">
    <property type="term" value="F:electron transfer activity"/>
    <property type="evidence" value="ECO:0007669"/>
    <property type="project" value="InterPro"/>
</dbReference>
<evidence type="ECO:0000259" key="1">
    <source>
        <dbReference type="Pfam" id="PF02298"/>
    </source>
</evidence>
<gene>
    <name evidence="2" type="ORF">F3Y22_tig00109972pilonHSYRG00189</name>
</gene>
<dbReference type="Pfam" id="PF02298">
    <property type="entry name" value="Cu_bind_like"/>
    <property type="match status" value="1"/>
</dbReference>
<protein>
    <submittedName>
        <fullName evidence="2">Leucine-rich repeat family protein isoform 1</fullName>
    </submittedName>
</protein>
<name>A0A6A3BQB2_HIBSY</name>
<evidence type="ECO:0000313" key="2">
    <source>
        <dbReference type="EMBL" id="KAE8719170.1"/>
    </source>
</evidence>
<dbReference type="PANTHER" id="PTHR33021">
    <property type="entry name" value="BLUE COPPER PROTEIN"/>
    <property type="match status" value="1"/>
</dbReference>
<dbReference type="Proteomes" id="UP000436088">
    <property type="component" value="Unassembled WGS sequence"/>
</dbReference>
<dbReference type="InterPro" id="IPR039391">
    <property type="entry name" value="Phytocyanin-like"/>
</dbReference>
<accession>A0A6A3BQB2</accession>
<dbReference type="GO" id="GO:0005886">
    <property type="term" value="C:plasma membrane"/>
    <property type="evidence" value="ECO:0007669"/>
    <property type="project" value="TreeGrafter"/>
</dbReference>
<dbReference type="PANTHER" id="PTHR33021:SF292">
    <property type="entry name" value="EARLY NODULIN-LIKE PROTEIN 22"/>
    <property type="match status" value="1"/>
</dbReference>
<dbReference type="InterPro" id="IPR003245">
    <property type="entry name" value="Phytocyanin_dom"/>
</dbReference>
<organism evidence="2 3">
    <name type="scientific">Hibiscus syriacus</name>
    <name type="common">Rose of Sharon</name>
    <dbReference type="NCBI Taxonomy" id="106335"/>
    <lineage>
        <taxon>Eukaryota</taxon>
        <taxon>Viridiplantae</taxon>
        <taxon>Streptophyta</taxon>
        <taxon>Embryophyta</taxon>
        <taxon>Tracheophyta</taxon>
        <taxon>Spermatophyta</taxon>
        <taxon>Magnoliopsida</taxon>
        <taxon>eudicotyledons</taxon>
        <taxon>Gunneridae</taxon>
        <taxon>Pentapetalae</taxon>
        <taxon>rosids</taxon>
        <taxon>malvids</taxon>
        <taxon>Malvales</taxon>
        <taxon>Malvaceae</taxon>
        <taxon>Malvoideae</taxon>
        <taxon>Hibiscus</taxon>
    </lineage>
</organism>
<dbReference type="InterPro" id="IPR008972">
    <property type="entry name" value="Cupredoxin"/>
</dbReference>
<feature type="domain" description="Phytocyanin" evidence="1">
    <location>
        <begin position="34"/>
        <end position="96"/>
    </location>
</feature>
<sequence length="110" mass="12152">MAIFMAFQLQYEAIHSYTPVHYMVGDEDGWDPVIRMEGWTQGKDFHAGDALVDKEAHEDCSVNDTSKEFSTGDDSITLAFGVDYFIYSKPDICRAGLKVAINASAPPPSV</sequence>
<proteinExistence type="predicted"/>
<dbReference type="Gene3D" id="2.60.40.420">
    <property type="entry name" value="Cupredoxins - blue copper proteins"/>
    <property type="match status" value="1"/>
</dbReference>
<dbReference type="AlphaFoldDB" id="A0A6A3BQB2"/>
<dbReference type="EMBL" id="VEPZ02000792">
    <property type="protein sequence ID" value="KAE8719170.1"/>
    <property type="molecule type" value="Genomic_DNA"/>
</dbReference>